<dbReference type="EMBL" id="WJXW01000005">
    <property type="protein sequence ID" value="KAF9736316.1"/>
    <property type="molecule type" value="Genomic_DNA"/>
</dbReference>
<dbReference type="OrthoDB" id="185373at2759"/>
<accession>A0A9P6KRY5</accession>
<dbReference type="AlphaFoldDB" id="A0A9P6KRY5"/>
<protein>
    <submittedName>
        <fullName evidence="2">Pentatricopeptide repeat protein</fullName>
    </submittedName>
</protein>
<proteinExistence type="predicted"/>
<gene>
    <name evidence="2" type="ORF">PMIN01_06232</name>
</gene>
<dbReference type="InterPro" id="IPR011990">
    <property type="entry name" value="TPR-like_helical_dom_sf"/>
</dbReference>
<keyword evidence="3" id="KW-1185">Reference proteome</keyword>
<comment type="caution">
    <text evidence="2">The sequence shown here is derived from an EMBL/GenBank/DDBJ whole genome shotgun (WGS) entry which is preliminary data.</text>
</comment>
<sequence>MLLPLRSISRLLRPLQPSHTRSVTTLPRPIASYVKTWDPTQHMPRSAILVDPRDGSRHKLLRVKRAQRLESQGIAVLVKGDMYTDKDRADMKKLNHFLRLADVNSNHPGLHLMLWKTYRRLTQRCPESIHAIPDKAWDILWRIQAGCIISMIGSRRLQILETDMAACGNYEAAGRRIRYLDNLFAGGQEEQALKEWIEDYEGSNGLPRHDYKPEHLELGARLHSLAGHPDRAREIMQELFELYPSWKPGIMKTVFRAHTSSPSVQHHDLANGIYKKLKENLGDKFALEDYDACFVGFLEARHMYYAKLVFRDMIKDGHLARSNDHMDVKSVLSRLHMLYRLATDISKMTTIGLQAVKSLPPAYHPHVFAHWMRSAVVRNAPEAAGQILEMMFRRHSQPQTTHFNLLLKALMRTKVAQPEQNPHVSKAENIGWRMIEEARKVSVEKLPDVSAAQMISQWVEERKELVPDDEVMDDKLRHVPRANVTTFAIMLKHHGDKQQWEHVDYLARQLKEGGFQPNAALMNILMDNKCRQGKYSEAWKIYKTFTDVPAGTPGVFPDGSSIRCLWKTLRLALGDQAARDDPNLPRPRELLAETVQWWERCRARPDAERFLVGLAATEHGALTSLMMHCFSYTNDIVGSLVGLHIIHKKFNILPSDKSVAILQRHAAWVDMRKKGPVQRWNFQHHGIHKNNLEKMGRVYYILLERRLDNMKSASDDYTLSKSGKDSLALNILSEFIRVVLKRTYSPETIEAMISQAKEDVGVPEMATGDMDAFQVV</sequence>
<dbReference type="Gene3D" id="1.25.40.10">
    <property type="entry name" value="Tetratricopeptide repeat domain"/>
    <property type="match status" value="1"/>
</dbReference>
<evidence type="ECO:0000256" key="1">
    <source>
        <dbReference type="ARBA" id="ARBA00022737"/>
    </source>
</evidence>
<evidence type="ECO:0000313" key="3">
    <source>
        <dbReference type="Proteomes" id="UP000756921"/>
    </source>
</evidence>
<evidence type="ECO:0000313" key="2">
    <source>
        <dbReference type="EMBL" id="KAF9736316.1"/>
    </source>
</evidence>
<organism evidence="2 3">
    <name type="scientific">Paraphaeosphaeria minitans</name>
    <dbReference type="NCBI Taxonomy" id="565426"/>
    <lineage>
        <taxon>Eukaryota</taxon>
        <taxon>Fungi</taxon>
        <taxon>Dikarya</taxon>
        <taxon>Ascomycota</taxon>
        <taxon>Pezizomycotina</taxon>
        <taxon>Dothideomycetes</taxon>
        <taxon>Pleosporomycetidae</taxon>
        <taxon>Pleosporales</taxon>
        <taxon>Massarineae</taxon>
        <taxon>Didymosphaeriaceae</taxon>
        <taxon>Paraphaeosphaeria</taxon>
    </lineage>
</organism>
<dbReference type="Proteomes" id="UP000756921">
    <property type="component" value="Unassembled WGS sequence"/>
</dbReference>
<name>A0A9P6KRY5_9PLEO</name>
<keyword evidence="1" id="KW-0677">Repeat</keyword>
<dbReference type="PANTHER" id="PTHR47932:SF44">
    <property type="entry name" value="MIOREX COMPLEX COMPONENT 1"/>
    <property type="match status" value="1"/>
</dbReference>
<reference evidence="2" key="1">
    <citation type="journal article" date="2020" name="Mol. Plant Microbe Interact.">
        <title>Genome Sequence of the Biocontrol Agent Coniothyrium minitans strain Conio (IMI 134523).</title>
        <authorList>
            <person name="Patel D."/>
            <person name="Shittu T.A."/>
            <person name="Baroncelli R."/>
            <person name="Muthumeenakshi S."/>
            <person name="Osborne T.H."/>
            <person name="Janganan T.K."/>
            <person name="Sreenivasaprasad S."/>
        </authorList>
    </citation>
    <scope>NUCLEOTIDE SEQUENCE</scope>
    <source>
        <strain evidence="2">Conio</strain>
    </source>
</reference>
<dbReference type="PANTHER" id="PTHR47932">
    <property type="entry name" value="ATPASE EXPRESSION PROTEIN 3"/>
    <property type="match status" value="1"/>
</dbReference>